<keyword evidence="2" id="KW-1185">Reference proteome</keyword>
<gene>
    <name evidence="1" type="ORF">CAUJ_LOCUS947</name>
</gene>
<reference evidence="1" key="1">
    <citation type="submission" date="2020-10" db="EMBL/GenBank/DDBJ databases">
        <authorList>
            <person name="Kikuchi T."/>
        </authorList>
    </citation>
    <scope>NUCLEOTIDE SEQUENCE</scope>
    <source>
        <strain evidence="1">NKZ352</strain>
    </source>
</reference>
<name>A0A8S1GQN0_9PELO</name>
<dbReference type="EMBL" id="CAJGYM010000002">
    <property type="protein sequence ID" value="CAD6185028.1"/>
    <property type="molecule type" value="Genomic_DNA"/>
</dbReference>
<organism evidence="1 2">
    <name type="scientific">Caenorhabditis auriculariae</name>
    <dbReference type="NCBI Taxonomy" id="2777116"/>
    <lineage>
        <taxon>Eukaryota</taxon>
        <taxon>Metazoa</taxon>
        <taxon>Ecdysozoa</taxon>
        <taxon>Nematoda</taxon>
        <taxon>Chromadorea</taxon>
        <taxon>Rhabditida</taxon>
        <taxon>Rhabditina</taxon>
        <taxon>Rhabditomorpha</taxon>
        <taxon>Rhabditoidea</taxon>
        <taxon>Rhabditidae</taxon>
        <taxon>Peloderinae</taxon>
        <taxon>Caenorhabditis</taxon>
    </lineage>
</organism>
<proteinExistence type="predicted"/>
<evidence type="ECO:0000313" key="1">
    <source>
        <dbReference type="EMBL" id="CAD6185028.1"/>
    </source>
</evidence>
<comment type="caution">
    <text evidence="1">The sequence shown here is derived from an EMBL/GenBank/DDBJ whole genome shotgun (WGS) entry which is preliminary data.</text>
</comment>
<evidence type="ECO:0000313" key="2">
    <source>
        <dbReference type="Proteomes" id="UP000835052"/>
    </source>
</evidence>
<dbReference type="Proteomes" id="UP000835052">
    <property type="component" value="Unassembled WGS sequence"/>
</dbReference>
<dbReference type="AlphaFoldDB" id="A0A8S1GQN0"/>
<sequence length="273" mass="31723">MDEDEDVQQCLNEVVEKVCHDEVLGLPDMEDEDDEENGEIIASGYIDLGEWRRVVGEYNLKNGLYIWKREPLTNLSSTNGSYSNSGNAVFEIEDTFYSPKRVRKTDNVTVCRCSVKNCRSKLFIHDLRYEVKGLCNHGILPEWKRIRSFLRNAKVQRASGVPVATCVSNVILKCSDEELQIVPSKAAMRKQVQRPMETKYFRGLHDKIDWSSFHCWYYDSIDDEDFEQSKRLLIFRNDSVEPFRDMVKHVYADGKFLLKSGYFSQLYVIVAEV</sequence>
<protein>
    <submittedName>
        <fullName evidence="1">Uncharacterized protein</fullName>
    </submittedName>
</protein>
<accession>A0A8S1GQN0</accession>